<proteinExistence type="predicted"/>
<dbReference type="AlphaFoldDB" id="A0A0J6T7R9"/>
<reference evidence="1 2" key="1">
    <citation type="submission" date="2015-03" db="EMBL/GenBank/DDBJ databases">
        <title>Genome sequencing of Methylobacterium variabile DSM 16961.</title>
        <authorList>
            <person name="Chaudhry V."/>
            <person name="Patil P.B."/>
        </authorList>
    </citation>
    <scope>NUCLEOTIDE SEQUENCE [LARGE SCALE GENOMIC DNA]</scope>
    <source>
        <strain evidence="1 2">DSM 16961</strain>
    </source>
</reference>
<evidence type="ECO:0000313" key="2">
    <source>
        <dbReference type="Proteomes" id="UP000035955"/>
    </source>
</evidence>
<gene>
    <name evidence="1" type="ORF">VQ02_00240</name>
</gene>
<dbReference type="Proteomes" id="UP000035955">
    <property type="component" value="Unassembled WGS sequence"/>
</dbReference>
<name>A0A0J6T7R9_9HYPH</name>
<dbReference type="RefSeq" id="WP_048442142.1">
    <property type="nucleotide sequence ID" value="NZ_LABY01000002.1"/>
</dbReference>
<sequence length="112" mass="12461">MFGRMFGQRTRRAPADRLTQRHVRVTRGGADQDGCLIYLGDQLVSVLVRLQPGIPHPPEHRHKWRVTETYGPGKALARAPLFDTPDAVTAWIAARLPIPAPAGPWMDAHLLP</sequence>
<evidence type="ECO:0000313" key="1">
    <source>
        <dbReference type="EMBL" id="KMO43425.1"/>
    </source>
</evidence>
<protein>
    <submittedName>
        <fullName evidence="1">Uncharacterized protein</fullName>
    </submittedName>
</protein>
<dbReference type="PATRIC" id="fig|298794.3.peg.2919"/>
<comment type="caution">
    <text evidence="1">The sequence shown here is derived from an EMBL/GenBank/DDBJ whole genome shotgun (WGS) entry which is preliminary data.</text>
</comment>
<accession>A0A0J6T7R9</accession>
<dbReference type="EMBL" id="LABY01000002">
    <property type="protein sequence ID" value="KMO43425.1"/>
    <property type="molecule type" value="Genomic_DNA"/>
</dbReference>
<keyword evidence="2" id="KW-1185">Reference proteome</keyword>
<organism evidence="1 2">
    <name type="scientific">Methylobacterium variabile</name>
    <dbReference type="NCBI Taxonomy" id="298794"/>
    <lineage>
        <taxon>Bacteria</taxon>
        <taxon>Pseudomonadati</taxon>
        <taxon>Pseudomonadota</taxon>
        <taxon>Alphaproteobacteria</taxon>
        <taxon>Hyphomicrobiales</taxon>
        <taxon>Methylobacteriaceae</taxon>
        <taxon>Methylobacterium</taxon>
    </lineage>
</organism>
<dbReference type="OrthoDB" id="7995875at2"/>